<reference evidence="9 10" key="1">
    <citation type="submission" date="2020-09" db="EMBL/GenBank/DDBJ databases">
        <title>Characterization and genome sequencing of Ruminiclostridium sp. nov. MA18.</title>
        <authorList>
            <person name="Rettenmaier R."/>
            <person name="Kowollik M.-L."/>
            <person name="Liebl W."/>
            <person name="Zverlov V."/>
        </authorList>
    </citation>
    <scope>NUCLEOTIDE SEQUENCE [LARGE SCALE GENOMIC DNA]</scope>
    <source>
        <strain evidence="9 10">MA18</strain>
    </source>
</reference>
<dbReference type="Gene3D" id="1.10.3720.10">
    <property type="entry name" value="MetI-like"/>
    <property type="match status" value="1"/>
</dbReference>
<keyword evidence="3" id="KW-1003">Cell membrane</keyword>
<dbReference type="PROSITE" id="PS50928">
    <property type="entry name" value="ABC_TM1"/>
    <property type="match status" value="1"/>
</dbReference>
<dbReference type="EMBL" id="CP061336">
    <property type="protein sequence ID" value="QNU68823.1"/>
    <property type="molecule type" value="Genomic_DNA"/>
</dbReference>
<dbReference type="AlphaFoldDB" id="A0A7H1VTW1"/>
<keyword evidence="2 7" id="KW-0813">Transport</keyword>
<protein>
    <submittedName>
        <fullName evidence="9">ABC transporter permease subunit</fullName>
    </submittedName>
</protein>
<feature type="transmembrane region" description="Helical" evidence="7">
    <location>
        <begin position="70"/>
        <end position="92"/>
    </location>
</feature>
<dbReference type="GO" id="GO:0005886">
    <property type="term" value="C:plasma membrane"/>
    <property type="evidence" value="ECO:0007669"/>
    <property type="project" value="UniProtKB-SubCell"/>
</dbReference>
<feature type="transmembrane region" description="Helical" evidence="7">
    <location>
        <begin position="238"/>
        <end position="269"/>
    </location>
</feature>
<evidence type="ECO:0000256" key="3">
    <source>
        <dbReference type="ARBA" id="ARBA00022475"/>
    </source>
</evidence>
<evidence type="ECO:0000256" key="7">
    <source>
        <dbReference type="RuleBase" id="RU363032"/>
    </source>
</evidence>
<dbReference type="Pfam" id="PF00528">
    <property type="entry name" value="BPD_transp_1"/>
    <property type="match status" value="1"/>
</dbReference>
<evidence type="ECO:0000313" key="9">
    <source>
        <dbReference type="EMBL" id="QNU68823.1"/>
    </source>
</evidence>
<evidence type="ECO:0000256" key="4">
    <source>
        <dbReference type="ARBA" id="ARBA00022692"/>
    </source>
</evidence>
<feature type="transmembrane region" description="Helical" evidence="7">
    <location>
        <begin position="36"/>
        <end position="58"/>
    </location>
</feature>
<feature type="transmembrane region" description="Helical" evidence="7">
    <location>
        <begin position="7"/>
        <end position="24"/>
    </location>
</feature>
<accession>A0A7H1VTW1</accession>
<organism evidence="9 10">
    <name type="scientific">Ruminiclostridium herbifermentans</name>
    <dbReference type="NCBI Taxonomy" id="2488810"/>
    <lineage>
        <taxon>Bacteria</taxon>
        <taxon>Bacillati</taxon>
        <taxon>Bacillota</taxon>
        <taxon>Clostridia</taxon>
        <taxon>Eubacteriales</taxon>
        <taxon>Oscillospiraceae</taxon>
        <taxon>Ruminiclostridium</taxon>
    </lineage>
</organism>
<keyword evidence="10" id="KW-1185">Reference proteome</keyword>
<dbReference type="GO" id="GO:0055085">
    <property type="term" value="P:transmembrane transport"/>
    <property type="evidence" value="ECO:0007669"/>
    <property type="project" value="InterPro"/>
</dbReference>
<dbReference type="InterPro" id="IPR000515">
    <property type="entry name" value="MetI-like"/>
</dbReference>
<dbReference type="CDD" id="cd06261">
    <property type="entry name" value="TM_PBP2"/>
    <property type="match status" value="1"/>
</dbReference>
<dbReference type="InterPro" id="IPR035906">
    <property type="entry name" value="MetI-like_sf"/>
</dbReference>
<dbReference type="KEGG" id="rher:EHE19_009425"/>
<evidence type="ECO:0000256" key="5">
    <source>
        <dbReference type="ARBA" id="ARBA00022989"/>
    </source>
</evidence>
<dbReference type="Proteomes" id="UP000306409">
    <property type="component" value="Chromosome"/>
</dbReference>
<dbReference type="SUPFAM" id="SSF161098">
    <property type="entry name" value="MetI-like"/>
    <property type="match status" value="1"/>
</dbReference>
<evidence type="ECO:0000313" key="10">
    <source>
        <dbReference type="Proteomes" id="UP000306409"/>
    </source>
</evidence>
<comment type="subcellular location">
    <subcellularLocation>
        <location evidence="1 7">Cell membrane</location>
        <topology evidence="1 7">Multi-pass membrane protein</topology>
    </subcellularLocation>
</comment>
<comment type="similarity">
    <text evidence="7">Belongs to the binding-protein-dependent transport system permease family.</text>
</comment>
<evidence type="ECO:0000256" key="2">
    <source>
        <dbReference type="ARBA" id="ARBA00022448"/>
    </source>
</evidence>
<feature type="transmembrane region" description="Helical" evidence="7">
    <location>
        <begin position="130"/>
        <end position="148"/>
    </location>
</feature>
<sequence length="316" mass="35415">MINQIKKILPILAVAITLICHLFIEDSGQQKKTSQPYFTYFLITVLVIYAVLYIISFFNKKIDKKIIYKGGFYAGVIFFLNILNIITLKYAFLPKLFFPSLDRVLGTLVEDRIFLLECIVYSLKLLFKGFVCGGIVGFITGILLGFSKTAGYWLNPVTRILGPIPTTAWVPLALSTFPTSYSASVFLIAFAVWFPTALMTSSGIHNTSNAYFEVSRTLGASTLYQVFKVGIPNAMPNIFLGIFYGTCSSFITLMTAEMVGSSCGIGWYINWQKQMMVYPGVYAGLIIIAVICTTILTLLFKVRDRILVWQKGVIKW</sequence>
<name>A0A7H1VTW1_9FIRM</name>
<dbReference type="PANTHER" id="PTHR30151:SF0">
    <property type="entry name" value="ABC TRANSPORTER PERMEASE PROTEIN MJ0413-RELATED"/>
    <property type="match status" value="1"/>
</dbReference>
<feature type="domain" description="ABC transmembrane type-1" evidence="8">
    <location>
        <begin position="119"/>
        <end position="300"/>
    </location>
</feature>
<keyword evidence="5 7" id="KW-1133">Transmembrane helix</keyword>
<gene>
    <name evidence="9" type="ORF">EHE19_009425</name>
</gene>
<dbReference type="PANTHER" id="PTHR30151">
    <property type="entry name" value="ALKANE SULFONATE ABC TRANSPORTER-RELATED, MEMBRANE SUBUNIT"/>
    <property type="match status" value="1"/>
</dbReference>
<evidence type="ECO:0000259" key="8">
    <source>
        <dbReference type="PROSITE" id="PS50928"/>
    </source>
</evidence>
<evidence type="ECO:0000256" key="6">
    <source>
        <dbReference type="ARBA" id="ARBA00023136"/>
    </source>
</evidence>
<keyword evidence="6 7" id="KW-0472">Membrane</keyword>
<evidence type="ECO:0000256" key="1">
    <source>
        <dbReference type="ARBA" id="ARBA00004651"/>
    </source>
</evidence>
<keyword evidence="4 7" id="KW-0812">Transmembrane</keyword>
<feature type="transmembrane region" description="Helical" evidence="7">
    <location>
        <begin position="168"/>
        <end position="194"/>
    </location>
</feature>
<proteinExistence type="inferred from homology"/>
<feature type="transmembrane region" description="Helical" evidence="7">
    <location>
        <begin position="281"/>
        <end position="300"/>
    </location>
</feature>